<keyword evidence="1" id="KW-0812">Transmembrane</keyword>
<evidence type="ECO:0000313" key="3">
    <source>
        <dbReference type="Proteomes" id="UP000586031"/>
    </source>
</evidence>
<keyword evidence="1" id="KW-0472">Membrane</keyword>
<name>A0A7J4TI94_9EURY</name>
<evidence type="ECO:0000313" key="2">
    <source>
        <dbReference type="EMBL" id="HII84080.1"/>
    </source>
</evidence>
<keyword evidence="1" id="KW-1133">Transmembrane helix</keyword>
<dbReference type="EMBL" id="DUHE01000130">
    <property type="protein sequence ID" value="HII84080.1"/>
    <property type="molecule type" value="Genomic_DNA"/>
</dbReference>
<accession>A0A7J4TI94</accession>
<protein>
    <submittedName>
        <fullName evidence="2">DUF2085 domain-containing protein</fullName>
    </submittedName>
</protein>
<feature type="transmembrane region" description="Helical" evidence="1">
    <location>
        <begin position="61"/>
        <end position="79"/>
    </location>
</feature>
<gene>
    <name evidence="2" type="ORF">HA271_04405</name>
</gene>
<evidence type="ECO:0000256" key="1">
    <source>
        <dbReference type="SAM" id="Phobius"/>
    </source>
</evidence>
<proteinExistence type="predicted"/>
<reference evidence="3" key="1">
    <citation type="journal article" date="2020" name="bioRxiv">
        <title>A rank-normalized archaeal taxonomy based on genome phylogeny resolves widespread incomplete and uneven classifications.</title>
        <authorList>
            <person name="Rinke C."/>
            <person name="Chuvochina M."/>
            <person name="Mussig A.J."/>
            <person name="Chaumeil P.-A."/>
            <person name="Waite D.W."/>
            <person name="Whitman W.B."/>
            <person name="Parks D.H."/>
            <person name="Hugenholtz P."/>
        </authorList>
    </citation>
    <scope>NUCLEOTIDE SEQUENCE [LARGE SCALE GENOMIC DNA]</scope>
</reference>
<comment type="caution">
    <text evidence="2">The sequence shown here is derived from an EMBL/GenBank/DDBJ whole genome shotgun (WGS) entry which is preliminary data.</text>
</comment>
<dbReference type="InterPro" id="IPR019206">
    <property type="entry name" value="DUF2085_TM"/>
</dbReference>
<dbReference type="Proteomes" id="UP000586031">
    <property type="component" value="Unassembled WGS sequence"/>
</dbReference>
<dbReference type="Pfam" id="PF09858">
    <property type="entry name" value="DUF2085"/>
    <property type="match status" value="1"/>
</dbReference>
<organism evidence="2 3">
    <name type="scientific">Methanobacterium subterraneum</name>
    <dbReference type="NCBI Taxonomy" id="59277"/>
    <lineage>
        <taxon>Archaea</taxon>
        <taxon>Methanobacteriati</taxon>
        <taxon>Methanobacteriota</taxon>
        <taxon>Methanomada group</taxon>
        <taxon>Methanobacteria</taxon>
        <taxon>Methanobacteriales</taxon>
        <taxon>Methanobacteriaceae</taxon>
        <taxon>Methanobacterium</taxon>
    </lineage>
</organism>
<sequence>MKHDLSNEEFKFSNLICHRIPERTFKIRGHYFPVCSRCTGFYIGAFSYFILAYFVYVEYNVYLISIAIIMLIPSFLDGFTQLIGCRESNNVLRLLTGLVGGVGLAILIKAIKWILLIG</sequence>
<feature type="transmembrane region" description="Helical" evidence="1">
    <location>
        <begin position="91"/>
        <end position="115"/>
    </location>
</feature>
<feature type="transmembrane region" description="Helical" evidence="1">
    <location>
        <begin position="34"/>
        <end position="55"/>
    </location>
</feature>
<dbReference type="AlphaFoldDB" id="A0A7J4TI94"/>